<organism evidence="5 6">
    <name type="scientific">Dorea phocaeensis</name>
    <dbReference type="NCBI Taxonomy" id="2040291"/>
    <lineage>
        <taxon>Bacteria</taxon>
        <taxon>Bacillati</taxon>
        <taxon>Bacillota</taxon>
        <taxon>Clostridia</taxon>
        <taxon>Lachnospirales</taxon>
        <taxon>Lachnospiraceae</taxon>
        <taxon>Dorea</taxon>
    </lineage>
</organism>
<dbReference type="Proteomes" id="UP000528555">
    <property type="component" value="Unassembled WGS sequence"/>
</dbReference>
<dbReference type="PANTHER" id="PTHR47618:SF2">
    <property type="entry name" value="CYCLIC-DI-AMP PHOSPHODIESTERASE GDPP"/>
    <property type="match status" value="1"/>
</dbReference>
<dbReference type="PROSITE" id="PS50887">
    <property type="entry name" value="GGDEF"/>
    <property type="match status" value="1"/>
</dbReference>
<dbReference type="InterPro" id="IPR051319">
    <property type="entry name" value="Oligoribo/pAp-PDE_c-di-AMP_PDE"/>
</dbReference>
<protein>
    <submittedName>
        <fullName evidence="5">DHH family phosphoesterase</fullName>
    </submittedName>
</protein>
<feature type="transmembrane region" description="Helical" evidence="2">
    <location>
        <begin position="47"/>
        <end position="68"/>
    </location>
</feature>
<dbReference type="EMBL" id="JAAITX010000006">
    <property type="protein sequence ID" value="NVH58929.1"/>
    <property type="molecule type" value="Genomic_DNA"/>
</dbReference>
<evidence type="ECO:0000313" key="5">
    <source>
        <dbReference type="EMBL" id="NVH58929.1"/>
    </source>
</evidence>
<evidence type="ECO:0000256" key="2">
    <source>
        <dbReference type="SAM" id="Phobius"/>
    </source>
</evidence>
<feature type="binding site" evidence="1">
    <location>
        <position position="386"/>
    </location>
    <ligand>
        <name>Mn(2+)</name>
        <dbReference type="ChEBI" id="CHEBI:29035"/>
        <label>2</label>
    </ligand>
</feature>
<reference evidence="5" key="2">
    <citation type="submission" date="2020-02" db="EMBL/GenBank/DDBJ databases">
        <authorList>
            <person name="Littmann E."/>
            <person name="Sorbara M."/>
        </authorList>
    </citation>
    <scope>NUCLEOTIDE SEQUENCE</scope>
    <source>
        <strain evidence="5">MSK.17.11</strain>
        <strain evidence="4">MSK.17.38</strain>
    </source>
</reference>
<keyword evidence="2" id="KW-1133">Transmembrane helix</keyword>
<dbReference type="InterPro" id="IPR003156">
    <property type="entry name" value="DHHA1_dom"/>
</dbReference>
<feature type="binding site" evidence="1">
    <location>
        <position position="478"/>
    </location>
    <ligand>
        <name>Mn(2+)</name>
        <dbReference type="ChEBI" id="CHEBI:29035"/>
        <label>2</label>
    </ligand>
</feature>
<keyword evidence="1" id="KW-0479">Metal-binding</keyword>
<dbReference type="PIRSF" id="PIRSF026583">
    <property type="entry name" value="YybT"/>
    <property type="match status" value="1"/>
</dbReference>
<dbReference type="OrthoDB" id="9759476at2"/>
<sequence>MVEEKAMREKEKVHLTGQLKLYMQFPAVMAILLIGINLGIYRMNQKAGTILFIFVLIYVVMVGMMYFYTKSIVMKDLVEFAAQYGVVQNVLLKELSIPYAILLDDGKAVWMNKEFEQILHTKAKGDPYISKYMPELNRSIFPKEMDDVVHMDVYYGEREYRATLRRVSVEGFSKTEHLLQIPEEKEFFVAVYLEDVTELNQYIKATEEQRLVAGLIYIDNYDEVIDSVEEVRQSLLIALVDRKINKYIAKVDGIVKKMENDKYFVVFKKKYFKQLEEDKFSLLDDVKGVNIGNGIPATLSIGLGLGNDAYAQSYNYARVAIDQALARGGDQAVIKDAHGITYYGGKREQTSKNTRVKARVKAEALREFITLKDKIFVMGHKLTDVDAFGAAIGICRAAQAMEKRAYIVINEVSASLRPLYECYEKDDSYPKDMFLRSSQALDMADTNSMVVVVDTNRPQMTECEELLAKTDTVVVLDHHRQSNDKIESALLSYVEPYASSTCEMVSEILQYIVDDIKIPKLEASSMYAGIMIDTNNFVNRTGVRTFEAAAFLRRAGADITLVRKMFRDDMESYQAKAEIISSAEVYHEIFAIAKGVDLHIESPTIIGAQAANELLDISQIKASFVLTEYNGRIYVSARSIDEVNVQVMMEKLGGGGHMNASGAQFEHTNMNEAVAALKKVIDDMIEGGDI</sequence>
<dbReference type="Proteomes" id="UP000701680">
    <property type="component" value="Unassembled WGS sequence"/>
</dbReference>
<feature type="binding site" evidence="1">
    <location>
        <position position="384"/>
    </location>
    <ligand>
        <name>Mn(2+)</name>
        <dbReference type="ChEBI" id="CHEBI:29035"/>
        <label>1</label>
    </ligand>
</feature>
<dbReference type="Pfam" id="PF01368">
    <property type="entry name" value="DHH"/>
    <property type="match status" value="1"/>
</dbReference>
<feature type="transmembrane region" description="Helical" evidence="2">
    <location>
        <begin position="21"/>
        <end position="41"/>
    </location>
</feature>
<dbReference type="InterPro" id="IPR038763">
    <property type="entry name" value="DHH_sf"/>
</dbReference>
<dbReference type="FunFam" id="3.90.1640.10:FF:000002">
    <property type="entry name" value="Cyclic-di-AMP phosphodiesterase"/>
    <property type="match status" value="1"/>
</dbReference>
<evidence type="ECO:0000256" key="1">
    <source>
        <dbReference type="PIRSR" id="PIRSR026583-50"/>
    </source>
</evidence>
<keyword evidence="1" id="KW-0464">Manganese</keyword>
<dbReference type="InterPro" id="IPR014528">
    <property type="entry name" value="GdpP/PdeA"/>
</dbReference>
<proteinExistence type="predicted"/>
<dbReference type="GO" id="GO:0003676">
    <property type="term" value="F:nucleic acid binding"/>
    <property type="evidence" value="ECO:0007669"/>
    <property type="project" value="InterPro"/>
</dbReference>
<evidence type="ECO:0000259" key="3">
    <source>
        <dbReference type="PROSITE" id="PS50887"/>
    </source>
</evidence>
<evidence type="ECO:0000313" key="6">
    <source>
        <dbReference type="Proteomes" id="UP000528555"/>
    </source>
</evidence>
<dbReference type="Gene3D" id="3.10.310.30">
    <property type="match status" value="1"/>
</dbReference>
<feature type="binding site" evidence="1">
    <location>
        <position position="454"/>
    </location>
    <ligand>
        <name>Mn(2+)</name>
        <dbReference type="ChEBI" id="CHEBI:29035"/>
        <label>1</label>
    </ligand>
</feature>
<dbReference type="Pfam" id="PF24898">
    <property type="entry name" value="GGDEF_GdpP"/>
    <property type="match status" value="1"/>
</dbReference>
<dbReference type="GO" id="GO:0046872">
    <property type="term" value="F:metal ion binding"/>
    <property type="evidence" value="ECO:0007669"/>
    <property type="project" value="UniProtKB-KW"/>
</dbReference>
<keyword evidence="2" id="KW-0812">Transmembrane</keyword>
<reference evidence="6 7" key="1">
    <citation type="journal article" date="2020" name="Cell Host Microbe">
        <title>Functional and Genomic Variation between Human-Derived Isolates of Lachnospiraceae Reveals Inter- and Intra-Species Diversity.</title>
        <authorList>
            <person name="Sorbara M.T."/>
            <person name="Littmann E.R."/>
            <person name="Fontana E."/>
            <person name="Moody T.U."/>
            <person name="Kohout C.E."/>
            <person name="Gjonbalaj M."/>
            <person name="Eaton V."/>
            <person name="Seok R."/>
            <person name="Leiner I.M."/>
            <person name="Pamer E.G."/>
        </authorList>
    </citation>
    <scope>NUCLEOTIDE SEQUENCE [LARGE SCALE GENOMIC DNA]</scope>
    <source>
        <strain evidence="5 6">MSK.17.11</strain>
        <strain evidence="4 7">MSK.17.38</strain>
    </source>
</reference>
<evidence type="ECO:0000313" key="4">
    <source>
        <dbReference type="EMBL" id="NSK15156.1"/>
    </source>
</evidence>
<dbReference type="EMBL" id="JAAIUO010000006">
    <property type="protein sequence ID" value="NSK15156.1"/>
    <property type="molecule type" value="Genomic_DNA"/>
</dbReference>
<dbReference type="PANTHER" id="PTHR47618">
    <property type="entry name" value="BIFUNCTIONAL OLIGORIBONUCLEASE AND PAP PHOSPHATASE NRNA"/>
    <property type="match status" value="1"/>
</dbReference>
<gene>
    <name evidence="5" type="ORF">G5A66_09790</name>
    <name evidence="4" type="ORF">G5A75_09815</name>
</gene>
<accession>A0A850HMV8</accession>
<feature type="domain" description="GGDEF" evidence="3">
    <location>
        <begin position="209"/>
        <end position="337"/>
    </location>
</feature>
<dbReference type="InterPro" id="IPR000160">
    <property type="entry name" value="GGDEF_dom"/>
</dbReference>
<keyword evidence="2" id="KW-0472">Membrane</keyword>
<name>A0A850HMV8_9FIRM</name>
<keyword evidence="6" id="KW-1185">Reference proteome</keyword>
<comment type="cofactor">
    <cofactor evidence="1">
        <name>Mn(2+)</name>
        <dbReference type="ChEBI" id="CHEBI:29035"/>
    </cofactor>
    <text evidence="1">For phosphodiesterase activity, probably binds 2 Mn(2+) per subunit.</text>
</comment>
<dbReference type="AlphaFoldDB" id="A0A850HMV8"/>
<dbReference type="Gene3D" id="3.90.1640.10">
    <property type="entry name" value="inorganic pyrophosphatase (n-terminal core)"/>
    <property type="match status" value="1"/>
</dbReference>
<comment type="caution">
    <text evidence="5">The sequence shown here is derived from an EMBL/GenBank/DDBJ whole genome shotgun (WGS) entry which is preliminary data.</text>
</comment>
<feature type="binding site" evidence="1">
    <location>
        <position position="380"/>
    </location>
    <ligand>
        <name>Mn(2+)</name>
        <dbReference type="ChEBI" id="CHEBI:29035"/>
        <label>1</label>
    </ligand>
</feature>
<feature type="binding site" evidence="1">
    <location>
        <position position="533"/>
    </location>
    <ligand>
        <name>Mn(2+)</name>
        <dbReference type="ChEBI" id="CHEBI:29035"/>
        <label>2</label>
    </ligand>
</feature>
<dbReference type="InterPro" id="IPR001667">
    <property type="entry name" value="DDH_dom"/>
</dbReference>
<dbReference type="Pfam" id="PF02272">
    <property type="entry name" value="DHHA1"/>
    <property type="match status" value="1"/>
</dbReference>
<feature type="binding site" evidence="1">
    <location>
        <position position="454"/>
    </location>
    <ligand>
        <name>Mn(2+)</name>
        <dbReference type="ChEBI" id="CHEBI:29035"/>
        <label>2</label>
    </ligand>
</feature>
<evidence type="ECO:0000313" key="7">
    <source>
        <dbReference type="Proteomes" id="UP000701680"/>
    </source>
</evidence>
<dbReference type="SUPFAM" id="SSF64182">
    <property type="entry name" value="DHH phosphoesterases"/>
    <property type="match status" value="1"/>
</dbReference>